<dbReference type="Pfam" id="PF06445">
    <property type="entry name" value="GyrI-like"/>
    <property type="match status" value="1"/>
</dbReference>
<dbReference type="RefSeq" id="WP_290235636.1">
    <property type="nucleotide sequence ID" value="NZ_JAUFPZ010000002.1"/>
</dbReference>
<proteinExistence type="predicted"/>
<sequence>MKKLDPKITKTQGFSLVGIATEMSFAENKTAKLWQEFIPLKMANFGKKQVDLYSVEVYKDLSFFSNFDPKQTFMKWAAIRKEDIEKIPSEFTTLEVPEGKYAIFTYKGSSTEAPQSYQQIFQHWLPASGFQLDDRPHFAIMGEKYKNNDPTSEEEIWIPIQ</sequence>
<evidence type="ECO:0000313" key="2">
    <source>
        <dbReference type="EMBL" id="MFC4026802.1"/>
    </source>
</evidence>
<dbReference type="InterPro" id="IPR010499">
    <property type="entry name" value="AraC_E-bd"/>
</dbReference>
<reference evidence="3" key="1">
    <citation type="journal article" date="2019" name="Int. J. Syst. Evol. Microbiol.">
        <title>The Global Catalogue of Microorganisms (GCM) 10K type strain sequencing project: providing services to taxonomists for standard genome sequencing and annotation.</title>
        <authorList>
            <consortium name="The Broad Institute Genomics Platform"/>
            <consortium name="The Broad Institute Genome Sequencing Center for Infectious Disease"/>
            <person name="Wu L."/>
            <person name="Ma J."/>
        </authorList>
    </citation>
    <scope>NUCLEOTIDE SEQUENCE [LARGE SCALE GENOMIC DNA]</scope>
    <source>
        <strain evidence="3">CECT 9128</strain>
    </source>
</reference>
<accession>A0ABV8H7I9</accession>
<dbReference type="PANTHER" id="PTHR36444:SF3">
    <property type="entry name" value="TRANSCRIPTIONAL ACTIVATOR, PUTATIVE-RELATED"/>
    <property type="match status" value="1"/>
</dbReference>
<dbReference type="Gene3D" id="3.20.80.10">
    <property type="entry name" value="Regulatory factor, effector binding domain"/>
    <property type="match status" value="1"/>
</dbReference>
<dbReference type="InterPro" id="IPR029442">
    <property type="entry name" value="GyrI-like"/>
</dbReference>
<dbReference type="PANTHER" id="PTHR36444">
    <property type="entry name" value="TRANSCRIPTIONAL REGULATOR PROTEIN YOBU-RELATED"/>
    <property type="match status" value="1"/>
</dbReference>
<dbReference type="InterPro" id="IPR053182">
    <property type="entry name" value="YobU-like_regulator"/>
</dbReference>
<dbReference type="InterPro" id="IPR011256">
    <property type="entry name" value="Reg_factor_effector_dom_sf"/>
</dbReference>
<protein>
    <submittedName>
        <fullName evidence="2">GyrI-like domain-containing protein</fullName>
    </submittedName>
</protein>
<organism evidence="2 3">
    <name type="scientific">Zunongwangia endophytica</name>
    <dbReference type="NCBI Taxonomy" id="1808945"/>
    <lineage>
        <taxon>Bacteria</taxon>
        <taxon>Pseudomonadati</taxon>
        <taxon>Bacteroidota</taxon>
        <taxon>Flavobacteriia</taxon>
        <taxon>Flavobacteriales</taxon>
        <taxon>Flavobacteriaceae</taxon>
        <taxon>Zunongwangia</taxon>
    </lineage>
</organism>
<dbReference type="SMART" id="SM00871">
    <property type="entry name" value="AraC_E_bind"/>
    <property type="match status" value="1"/>
</dbReference>
<keyword evidence="3" id="KW-1185">Reference proteome</keyword>
<dbReference type="SUPFAM" id="SSF55136">
    <property type="entry name" value="Probable bacterial effector-binding domain"/>
    <property type="match status" value="1"/>
</dbReference>
<comment type="caution">
    <text evidence="2">The sequence shown here is derived from an EMBL/GenBank/DDBJ whole genome shotgun (WGS) entry which is preliminary data.</text>
</comment>
<dbReference type="Proteomes" id="UP001595793">
    <property type="component" value="Unassembled WGS sequence"/>
</dbReference>
<name>A0ABV8H7I9_9FLAO</name>
<gene>
    <name evidence="2" type="ORF">ACFOS1_05255</name>
</gene>
<evidence type="ECO:0000259" key="1">
    <source>
        <dbReference type="SMART" id="SM00871"/>
    </source>
</evidence>
<feature type="domain" description="AraC effector-binding" evidence="1">
    <location>
        <begin position="4"/>
        <end position="161"/>
    </location>
</feature>
<dbReference type="EMBL" id="JBHSAS010000006">
    <property type="protein sequence ID" value="MFC4026802.1"/>
    <property type="molecule type" value="Genomic_DNA"/>
</dbReference>
<evidence type="ECO:0000313" key="3">
    <source>
        <dbReference type="Proteomes" id="UP001595793"/>
    </source>
</evidence>